<sequence>MKIRARRSTGKMATPTAAALAHTRRVCSLYKKSLRNLESWYDRRHIFRYHATIMRARFDQHKTENDPAKVAQLVADAEKELFEKQHYQPKKFPMSPGGVAFEREVIPPDWVLDYWHPLEKAHFPEYFARREKRKQEYIVWWEKQYGKSSASDSSHH</sequence>
<evidence type="ECO:0000256" key="10">
    <source>
        <dbReference type="ARBA" id="ARBA00022982"/>
    </source>
</evidence>
<dbReference type="PANTHER" id="PTHR12868">
    <property type="entry name" value="NADH-UBIQUINONE OXIDOREDUCTASE B22 SUBUNIT"/>
    <property type="match status" value="1"/>
</dbReference>
<evidence type="ECO:0000256" key="14">
    <source>
        <dbReference type="ARBA" id="ARBA00030192"/>
    </source>
</evidence>
<comment type="function">
    <text evidence="1">Accessory subunit of the mitochondrial membrane respiratory chain NADH dehydrogenase (Complex I), that is believed to be not involved in catalysis. Complex I functions in the transfer of electrons from NADH to the respiratory chain. The immediate electron acceptor for the enzyme is believed to be ubiquinone.</text>
</comment>
<evidence type="ECO:0000256" key="13">
    <source>
        <dbReference type="ARBA" id="ARBA00023136"/>
    </source>
</evidence>
<gene>
    <name evidence="17" type="ORF">AND_008439</name>
</gene>
<dbReference type="PANTHER" id="PTHR12868:SF0">
    <property type="entry name" value="NADH DEHYDROGENASE [UBIQUINONE] 1 BETA SUBCOMPLEX SUBUNIT 9"/>
    <property type="match status" value="1"/>
</dbReference>
<keyword evidence="9" id="KW-0999">Mitochondrion inner membrane</keyword>
<accession>W5J6A9</accession>
<dbReference type="GO" id="GO:0005743">
    <property type="term" value="C:mitochondrial inner membrane"/>
    <property type="evidence" value="ECO:0007669"/>
    <property type="project" value="UniProtKB-SubCell"/>
</dbReference>
<evidence type="ECO:0000256" key="12">
    <source>
        <dbReference type="ARBA" id="ARBA00023128"/>
    </source>
</evidence>
<comment type="caution">
    <text evidence="17">The sequence shown here is derived from an EMBL/GenBank/DDBJ whole genome shotgun (WGS) entry which is preliminary data.</text>
</comment>
<evidence type="ECO:0000256" key="2">
    <source>
        <dbReference type="ARBA" id="ARBA00004443"/>
    </source>
</evidence>
<dbReference type="CDD" id="cd20263">
    <property type="entry name" value="Complex1_LYR_NDUFB9_LYRM3"/>
    <property type="match status" value="1"/>
</dbReference>
<reference evidence="17" key="3">
    <citation type="journal article" date="2013" name="Nucleic Acids Res.">
        <title>The genome of Anopheles darlingi, the main neotropical malaria vector.</title>
        <authorList>
            <person name="Marinotti O."/>
            <person name="Cerqueira G.C."/>
            <person name="de Almeida L.G."/>
            <person name="Ferro M.I."/>
            <person name="Loreto E.L."/>
            <person name="Zaha A."/>
            <person name="Teixeira S.M."/>
            <person name="Wespiser A.R."/>
            <person name="Almeida E Silva A."/>
            <person name="Schlindwein A.D."/>
            <person name="Pacheco A.C."/>
            <person name="Silva A.L."/>
            <person name="Graveley B.R."/>
            <person name="Walenz B.P."/>
            <person name="Lima Bde A."/>
            <person name="Ribeiro C.A."/>
            <person name="Nunes-Silva C.G."/>
            <person name="de Carvalho C.R."/>
            <person name="Soares C.M."/>
            <person name="de Menezes C.B."/>
            <person name="Matiolli C."/>
            <person name="Caffrey D."/>
            <person name="Araujo D.A."/>
            <person name="de Oliveira D.M."/>
            <person name="Golenbock D."/>
            <person name="Grisard E.C."/>
            <person name="Fantinatti-Garboggini F."/>
            <person name="de Carvalho F.M."/>
            <person name="Barcellos F.G."/>
            <person name="Prosdocimi F."/>
            <person name="May G."/>
            <person name="Azevedo Junior G.M."/>
            <person name="Guimaraes G.M."/>
            <person name="Goldman G.H."/>
            <person name="Padilha I.Q."/>
            <person name="Batista Jda S."/>
            <person name="Ferro J.A."/>
            <person name="Ribeiro J.M."/>
            <person name="Fietto J.L."/>
            <person name="Dabbas K.M."/>
            <person name="Cerdeira L."/>
            <person name="Agnez-Lima L.F."/>
            <person name="Brocchi M."/>
            <person name="de Carvalho M.O."/>
            <person name="Teixeira Mde M."/>
            <person name="Diniz Maia Mde M."/>
            <person name="Goldman M.H."/>
            <person name="Cruz Schneider M.P."/>
            <person name="Felipe M.S."/>
            <person name="Hungria M."/>
            <person name="Nicolas M.F."/>
            <person name="Pereira M."/>
            <person name="Montes M.A."/>
            <person name="Cantao M.E."/>
            <person name="Vincentz M."/>
            <person name="Rafael M.S."/>
            <person name="Silverman N."/>
            <person name="Stoco P.H."/>
            <person name="Souza R.C."/>
            <person name="Vicentini R."/>
            <person name="Gazzinelli R.T."/>
            <person name="Neves Rde O."/>
            <person name="Silva R."/>
            <person name="Astolfi-Filho S."/>
            <person name="Maciel T.E."/>
            <person name="Urmenyi T.P."/>
            <person name="Tadei W.P."/>
            <person name="Camargo E.P."/>
            <person name="de Vasconcelos A.T."/>
        </authorList>
    </citation>
    <scope>NUCLEOTIDE SEQUENCE</scope>
</reference>
<name>W5J6A9_ANODA</name>
<comment type="subcellular location">
    <subcellularLocation>
        <location evidence="2">Mitochondrion inner membrane</location>
        <topology evidence="2">Peripheral membrane protein</topology>
        <orientation evidence="2">Matrix side</orientation>
    </subcellularLocation>
</comment>
<keyword evidence="7" id="KW-0597">Phosphoprotein</keyword>
<dbReference type="Pfam" id="PF05347">
    <property type="entry name" value="Complex1_LYR"/>
    <property type="match status" value="1"/>
</dbReference>
<dbReference type="FunCoup" id="W5J6A9">
    <property type="interactions" value="1189"/>
</dbReference>
<comment type="similarity">
    <text evidence="3">Belongs to the complex I LYR family.</text>
</comment>
<comment type="subunit">
    <text evidence="4">Mammalian complex I is composed of 45 different subunits.</text>
</comment>
<proteinExistence type="inferred from homology"/>
<evidence type="ECO:0000256" key="5">
    <source>
        <dbReference type="ARBA" id="ARBA00018684"/>
    </source>
</evidence>
<dbReference type="AlphaFoldDB" id="W5J6A9"/>
<feature type="domain" description="Complex 1 LYR protein" evidence="16">
    <location>
        <begin position="24"/>
        <end position="81"/>
    </location>
</feature>
<dbReference type="VEuPathDB" id="VectorBase:ADAR2_006864"/>
<keyword evidence="8" id="KW-0679">Respiratory chain</keyword>
<evidence type="ECO:0000256" key="15">
    <source>
        <dbReference type="ARBA" id="ARBA00032528"/>
    </source>
</evidence>
<evidence type="ECO:0000256" key="8">
    <source>
        <dbReference type="ARBA" id="ARBA00022660"/>
    </source>
</evidence>
<keyword evidence="11" id="KW-0007">Acetylation</keyword>
<organism evidence="17">
    <name type="scientific">Anopheles darlingi</name>
    <name type="common">Mosquito</name>
    <dbReference type="NCBI Taxonomy" id="43151"/>
    <lineage>
        <taxon>Eukaryota</taxon>
        <taxon>Metazoa</taxon>
        <taxon>Ecdysozoa</taxon>
        <taxon>Arthropoda</taxon>
        <taxon>Hexapoda</taxon>
        <taxon>Insecta</taxon>
        <taxon>Pterygota</taxon>
        <taxon>Neoptera</taxon>
        <taxon>Endopterygota</taxon>
        <taxon>Diptera</taxon>
        <taxon>Nematocera</taxon>
        <taxon>Culicoidea</taxon>
        <taxon>Culicidae</taxon>
        <taxon>Anophelinae</taxon>
        <taxon>Anopheles</taxon>
    </lineage>
</organism>
<evidence type="ECO:0000256" key="9">
    <source>
        <dbReference type="ARBA" id="ARBA00022792"/>
    </source>
</evidence>
<keyword evidence="12" id="KW-0496">Mitochondrion</keyword>
<evidence type="ECO:0000256" key="4">
    <source>
        <dbReference type="ARBA" id="ARBA00011790"/>
    </source>
</evidence>
<reference evidence="17" key="2">
    <citation type="submission" date="2010-05" db="EMBL/GenBank/DDBJ databases">
        <authorList>
            <person name="Almeida L.G."/>
            <person name="Nicolas M.F."/>
            <person name="Souza R.C."/>
            <person name="Vasconcelos A.T.R."/>
        </authorList>
    </citation>
    <scope>NUCLEOTIDE SEQUENCE</scope>
</reference>
<keyword evidence="6" id="KW-0813">Transport</keyword>
<dbReference type="EMBL" id="ADMH02002020">
    <property type="protein sequence ID" value="ETN59967.1"/>
    <property type="molecule type" value="Genomic_DNA"/>
</dbReference>
<dbReference type="OMA" id="YRAVQMR"/>
<dbReference type="HOGENOM" id="CLU_108081_0_1_1"/>
<evidence type="ECO:0000256" key="3">
    <source>
        <dbReference type="ARBA" id="ARBA00009508"/>
    </source>
</evidence>
<keyword evidence="17" id="KW-0830">Ubiquinone</keyword>
<reference evidence="17" key="1">
    <citation type="journal article" date="2010" name="BMC Genomics">
        <title>Combination of measures distinguishes pre-miRNAs from other stem-loops in the genome of the newly sequenced Anopheles darlingi.</title>
        <authorList>
            <person name="Mendes N.D."/>
            <person name="Freitas A.T."/>
            <person name="Vasconcelos A.T."/>
            <person name="Sagot M.F."/>
        </authorList>
    </citation>
    <scope>NUCLEOTIDE SEQUENCE</scope>
</reference>
<dbReference type="GO" id="GO:0006120">
    <property type="term" value="P:mitochondrial electron transport, NADH to ubiquinone"/>
    <property type="evidence" value="ECO:0007669"/>
    <property type="project" value="InterPro"/>
</dbReference>
<dbReference type="eggNOG" id="KOG3466">
    <property type="taxonomic scope" value="Eukaryota"/>
</dbReference>
<evidence type="ECO:0000256" key="11">
    <source>
        <dbReference type="ARBA" id="ARBA00022990"/>
    </source>
</evidence>
<dbReference type="InterPro" id="IPR033034">
    <property type="entry name" value="NDUFB9"/>
</dbReference>
<protein>
    <recommendedName>
        <fullName evidence="5">NADH dehydrogenase [ubiquinone] 1 beta subcomplex subunit 9</fullName>
    </recommendedName>
    <alternativeName>
        <fullName evidence="14">Complex I-B22</fullName>
    </alternativeName>
    <alternativeName>
        <fullName evidence="15">NADH-ubiquinone oxidoreductase B22 subunit</fullName>
    </alternativeName>
</protein>
<keyword evidence="10" id="KW-0249">Electron transport</keyword>
<evidence type="ECO:0000256" key="1">
    <source>
        <dbReference type="ARBA" id="ARBA00002920"/>
    </source>
</evidence>
<dbReference type="InterPro" id="IPR045292">
    <property type="entry name" value="Complex1_LYR_NDUFB9_LYRM3"/>
</dbReference>
<evidence type="ECO:0000256" key="7">
    <source>
        <dbReference type="ARBA" id="ARBA00022553"/>
    </source>
</evidence>
<evidence type="ECO:0000259" key="16">
    <source>
        <dbReference type="Pfam" id="PF05347"/>
    </source>
</evidence>
<dbReference type="InterPro" id="IPR008011">
    <property type="entry name" value="Complex1_LYR_dom"/>
</dbReference>
<dbReference type="STRING" id="43151.W5J6A9"/>
<dbReference type="InParanoid" id="W5J6A9"/>
<evidence type="ECO:0000256" key="6">
    <source>
        <dbReference type="ARBA" id="ARBA00022448"/>
    </source>
</evidence>
<dbReference type="VEuPathDB" id="VectorBase:ADAC008439"/>
<evidence type="ECO:0000313" key="17">
    <source>
        <dbReference type="EMBL" id="ETN59967.1"/>
    </source>
</evidence>
<keyword evidence="13" id="KW-0472">Membrane</keyword>